<feature type="domain" description="PCI" evidence="8">
    <location>
        <begin position="337"/>
        <end position="402"/>
    </location>
</feature>
<dbReference type="PANTHER" id="PTHR10758">
    <property type="entry name" value="26S PROTEASOME NON-ATPASE REGULATORY SUBUNIT 3/COP9 SIGNALOSOME COMPLEX SUBUNIT 3"/>
    <property type="match status" value="1"/>
</dbReference>
<protein>
    <recommendedName>
        <fullName evidence="4">COP9 signalosome complex subunit 3</fullName>
    </recommendedName>
</protein>
<dbReference type="InterPro" id="IPR050756">
    <property type="entry name" value="CSN3"/>
</dbReference>
<evidence type="ECO:0000256" key="2">
    <source>
        <dbReference type="ARBA" id="ARBA00004496"/>
    </source>
</evidence>
<dbReference type="AlphaFoldDB" id="A0A2W1GY44"/>
<accession>A0A2W1GY44</accession>
<comment type="subcellular location">
    <subcellularLocation>
        <location evidence="2">Cytoplasm</location>
    </subcellularLocation>
    <subcellularLocation>
        <location evidence="1">Nucleus</location>
    </subcellularLocation>
</comment>
<dbReference type="OrthoDB" id="29061at2759"/>
<reference evidence="11" key="3">
    <citation type="journal article" date="2022" name="bioRxiv">
        <title>A global pangenome for the wheat fungal pathogen Pyrenophora tritici-repentis and prediction of effector protein structural homology.</title>
        <authorList>
            <person name="Moolhuijzen P."/>
            <person name="See P.T."/>
            <person name="Shi G."/>
            <person name="Powell H.R."/>
            <person name="Cockram J."/>
            <person name="Jorgensen L.N."/>
            <person name="Benslimane H."/>
            <person name="Strelkov S.E."/>
            <person name="Turner J."/>
            <person name="Liu Z."/>
            <person name="Moffat C.S."/>
        </authorList>
    </citation>
    <scope>NUCLEOTIDE SEQUENCE</scope>
    <source>
        <strain evidence="11">86-124</strain>
    </source>
</reference>
<dbReference type="InterPro" id="IPR000717">
    <property type="entry name" value="PCI_dom"/>
</dbReference>
<evidence type="ECO:0000259" key="9">
    <source>
        <dbReference type="Pfam" id="PF22788"/>
    </source>
</evidence>
<dbReference type="GO" id="GO:0006511">
    <property type="term" value="P:ubiquitin-dependent protein catabolic process"/>
    <property type="evidence" value="ECO:0007669"/>
    <property type="project" value="TreeGrafter"/>
</dbReference>
<evidence type="ECO:0000256" key="3">
    <source>
        <dbReference type="ARBA" id="ARBA00007084"/>
    </source>
</evidence>
<organism evidence="10 12">
    <name type="scientific">Pyrenophora tritici-repentis</name>
    <dbReference type="NCBI Taxonomy" id="45151"/>
    <lineage>
        <taxon>Eukaryota</taxon>
        <taxon>Fungi</taxon>
        <taxon>Dikarya</taxon>
        <taxon>Ascomycota</taxon>
        <taxon>Pezizomycotina</taxon>
        <taxon>Dothideomycetes</taxon>
        <taxon>Pleosporomycetidae</taxon>
        <taxon>Pleosporales</taxon>
        <taxon>Pleosporineae</taxon>
        <taxon>Pleosporaceae</taxon>
        <taxon>Pyrenophora</taxon>
    </lineage>
</organism>
<keyword evidence="13" id="KW-1185">Reference proteome</keyword>
<keyword evidence="5" id="KW-0963">Cytoplasm</keyword>
<reference evidence="13" key="4">
    <citation type="journal article" date="2022" name="Microb. Genom.">
        <title>A global pangenome for the wheat fungal pathogen Pyrenophora tritici-repentis and prediction of effector protein structural homology.</title>
        <authorList>
            <person name="Moolhuijzen P.M."/>
            <person name="See P.T."/>
            <person name="Shi G."/>
            <person name="Powell H.R."/>
            <person name="Cockram J."/>
            <person name="Jorgensen L.N."/>
            <person name="Benslimane H."/>
            <person name="Strelkov S.E."/>
            <person name="Turner J."/>
            <person name="Liu Z."/>
            <person name="Moffat C.S."/>
        </authorList>
    </citation>
    <scope>NUCLEOTIDE SEQUENCE [LARGE SCALE GENOMIC DNA]</scope>
</reference>
<dbReference type="PANTHER" id="PTHR10758:SF1">
    <property type="entry name" value="COP9 SIGNALOSOME COMPLEX SUBUNIT 3"/>
    <property type="match status" value="1"/>
</dbReference>
<reference evidence="10" key="1">
    <citation type="journal article" date="2018" name="BMC Genomics">
        <title>Comparative genomics of the wheat fungal pathogen Pyrenophora tritici-repentis reveals chromosomal variations and genome plasticity.</title>
        <authorList>
            <person name="Moolhuijzen P."/>
            <person name="See P.T."/>
            <person name="Hane J.K."/>
            <person name="Shi G."/>
            <person name="Liu Z."/>
            <person name="Oliver R.P."/>
            <person name="Moffat C.S."/>
        </authorList>
    </citation>
    <scope>NUCLEOTIDE SEQUENCE [LARGE SCALE GENOMIC DNA]</scope>
    <source>
        <strain evidence="10">M4</strain>
    </source>
</reference>
<dbReference type="Proteomes" id="UP000245464">
    <property type="component" value="Chromosome 1"/>
</dbReference>
<evidence type="ECO:0000256" key="5">
    <source>
        <dbReference type="ARBA" id="ARBA00022490"/>
    </source>
</evidence>
<evidence type="ECO:0000256" key="4">
    <source>
        <dbReference type="ARBA" id="ARBA00014878"/>
    </source>
</evidence>
<evidence type="ECO:0000313" key="10">
    <source>
        <dbReference type="EMBL" id="KAF7578063.1"/>
    </source>
</evidence>
<evidence type="ECO:0000313" key="12">
    <source>
        <dbReference type="Proteomes" id="UP000245464"/>
    </source>
</evidence>
<evidence type="ECO:0000313" key="11">
    <source>
        <dbReference type="EMBL" id="KAI1518213.1"/>
    </source>
</evidence>
<dbReference type="GO" id="GO:0008180">
    <property type="term" value="C:COP9 signalosome"/>
    <property type="evidence" value="ECO:0007669"/>
    <property type="project" value="UniProtKB-KW"/>
</dbReference>
<gene>
    <name evidence="11" type="ORF">Ptr86124_003514</name>
    <name evidence="10" type="ORF">PtrM4_023030</name>
</gene>
<evidence type="ECO:0000256" key="1">
    <source>
        <dbReference type="ARBA" id="ARBA00004123"/>
    </source>
</evidence>
<dbReference type="GO" id="GO:0005737">
    <property type="term" value="C:cytoplasm"/>
    <property type="evidence" value="ECO:0007669"/>
    <property type="project" value="UniProtKB-SubCell"/>
</dbReference>
<dbReference type="EMBL" id="NRDI02000003">
    <property type="protein sequence ID" value="KAI1518213.1"/>
    <property type="molecule type" value="Genomic_DNA"/>
</dbReference>
<dbReference type="InterPro" id="IPR055089">
    <property type="entry name" value="COP9_N"/>
</dbReference>
<reference evidence="11" key="2">
    <citation type="submission" date="2021-05" db="EMBL/GenBank/DDBJ databases">
        <authorList>
            <person name="Moolhuijzen P.M."/>
            <person name="Moffat C.S."/>
        </authorList>
    </citation>
    <scope>NUCLEOTIDE SEQUENCE</scope>
    <source>
        <strain evidence="11">86-124</strain>
    </source>
</reference>
<sequence>MSAGLLSQLLSSPLQLSAPEAETRREYDANARTFATQLANVPTAQWLKGADTDQDVLVLIDPAVNSIGYAYALRHRIGTLFDRRNMPEALQPGGAVWNKLVLFLETADPVQLRYVGREWRTLVEFTEQIARACGSPGLAIAPIRSAMTRLDPTTGTFTLFHLSFIQLCMETRSYAAAEPILDNHIHTLPTKIPIVVREGLEYSVPCADVTSSGEYIHLSSGHTDKITLAEIQEYYVLGAMAYLALRRFKKAQHFLEHVLVVPSTNTANGFMLEAYKKWVLVSCLVQGRMGTIPRTANGNAIKAVKAASKAYEALAEAYGELDNMSKLKAQTQAGAEIWAEDGNSGLVTELSNSQTRTYVSRLSRTYSAIPVSNIATHLGATTDEMVLYVESLIKDGHLNACLEETDLSDIGVVLRFYLDPTQGPLAKSEKQQQQALFEQTMRTNRLAEQVKDADYRLTLTKEYIENQKRVTKRSGPHGDVMDTAWDDSIDAEEDIMIDMH</sequence>
<dbReference type="Proteomes" id="UP000249757">
    <property type="component" value="Unassembled WGS sequence"/>
</dbReference>
<evidence type="ECO:0000259" key="8">
    <source>
        <dbReference type="Pfam" id="PF01399"/>
    </source>
</evidence>
<keyword evidence="6" id="KW-0736">Signalosome</keyword>
<dbReference type="Pfam" id="PF01399">
    <property type="entry name" value="PCI"/>
    <property type="match status" value="1"/>
</dbReference>
<proteinExistence type="inferred from homology"/>
<evidence type="ECO:0000313" key="13">
    <source>
        <dbReference type="Proteomes" id="UP000249757"/>
    </source>
</evidence>
<comment type="caution">
    <text evidence="10">The sequence shown here is derived from an EMBL/GenBank/DDBJ whole genome shotgun (WGS) entry which is preliminary data.</text>
</comment>
<feature type="domain" description="COP9 signalosome complex subunit 3 N-terminal helical repeats" evidence="9">
    <location>
        <begin position="55"/>
        <end position="295"/>
    </location>
</feature>
<dbReference type="EMBL" id="NQIK02000001">
    <property type="protein sequence ID" value="KAF7578063.1"/>
    <property type="molecule type" value="Genomic_DNA"/>
</dbReference>
<keyword evidence="7" id="KW-0539">Nucleus</keyword>
<evidence type="ECO:0000256" key="6">
    <source>
        <dbReference type="ARBA" id="ARBA00022790"/>
    </source>
</evidence>
<dbReference type="Pfam" id="PF22788">
    <property type="entry name" value="COP9_hel_rpt"/>
    <property type="match status" value="1"/>
</dbReference>
<name>A0A2W1GY44_9PLEO</name>
<comment type="similarity">
    <text evidence="3">Belongs to the CSN3 family.</text>
</comment>
<evidence type="ECO:0000256" key="7">
    <source>
        <dbReference type="ARBA" id="ARBA00023242"/>
    </source>
</evidence>